<reference evidence="2 3" key="1">
    <citation type="journal article" date="2018" name="Int. J. Syst. Evol. Microbiol.">
        <title>Uliginosibacterium sediminicola sp. nov., isolated from freshwater sediment.</title>
        <authorList>
            <person name="Hwang W.M."/>
            <person name="Kim S.M."/>
            <person name="Kang K."/>
            <person name="Ahn T.Y."/>
        </authorList>
    </citation>
    <scope>NUCLEOTIDE SEQUENCE [LARGE SCALE GENOMIC DNA]</scope>
    <source>
        <strain evidence="2 3">M1-21</strain>
    </source>
</reference>
<feature type="transmembrane region" description="Helical" evidence="1">
    <location>
        <begin position="35"/>
        <end position="53"/>
    </location>
</feature>
<name>A0ABU9Z189_9RHOO</name>
<accession>A0ABU9Z189</accession>
<keyword evidence="1" id="KW-1133">Transmembrane helix</keyword>
<feature type="transmembrane region" description="Helical" evidence="1">
    <location>
        <begin position="60"/>
        <end position="79"/>
    </location>
</feature>
<evidence type="ECO:0000313" key="3">
    <source>
        <dbReference type="Proteomes" id="UP001410394"/>
    </source>
</evidence>
<feature type="transmembrane region" description="Helical" evidence="1">
    <location>
        <begin position="173"/>
        <end position="194"/>
    </location>
</feature>
<dbReference type="RefSeq" id="WP_345920316.1">
    <property type="nucleotide sequence ID" value="NZ_JBDIVE010000007.1"/>
</dbReference>
<feature type="transmembrane region" description="Helical" evidence="1">
    <location>
        <begin position="91"/>
        <end position="115"/>
    </location>
</feature>
<dbReference type="EMBL" id="JBDIVE010000007">
    <property type="protein sequence ID" value="MEN3069548.1"/>
    <property type="molecule type" value="Genomic_DNA"/>
</dbReference>
<evidence type="ECO:0000313" key="2">
    <source>
        <dbReference type="EMBL" id="MEN3069548.1"/>
    </source>
</evidence>
<gene>
    <name evidence="2" type="ORF">ABDB84_13740</name>
</gene>
<dbReference type="Proteomes" id="UP001410394">
    <property type="component" value="Unassembled WGS sequence"/>
</dbReference>
<keyword evidence="1" id="KW-0812">Transmembrane</keyword>
<keyword evidence="3" id="KW-1185">Reference proteome</keyword>
<sequence>MLTRKHLPLLLDLAFNLLLPWLAYTATRDHWGEFNALLCSAAPPMIWSLGELLRHRRIDALSIFVLGGIALSAIAMLLGGSPRMLLLRESLISGLFGVLLLVSAAFAKPLVYYLLLANAKRQGEAPAQTFQLQWHEQPKLRARVRLINMVWGVGLTLEAGLRSYLAWHWSAERFLAISPFISYGLFGLLVLWTFSLRRR</sequence>
<comment type="caution">
    <text evidence="2">The sequence shown here is derived from an EMBL/GenBank/DDBJ whole genome shotgun (WGS) entry which is preliminary data.</text>
</comment>
<keyword evidence="1" id="KW-0472">Membrane</keyword>
<feature type="transmembrane region" description="Helical" evidence="1">
    <location>
        <begin position="146"/>
        <end position="167"/>
    </location>
</feature>
<proteinExistence type="predicted"/>
<dbReference type="NCBIfam" id="NF041646">
    <property type="entry name" value="VC0807_fam"/>
    <property type="match status" value="1"/>
</dbReference>
<evidence type="ECO:0000256" key="1">
    <source>
        <dbReference type="SAM" id="Phobius"/>
    </source>
</evidence>
<protein>
    <submittedName>
        <fullName evidence="2">VC0807 family protein</fullName>
    </submittedName>
</protein>
<organism evidence="2 3">
    <name type="scientific">Uliginosibacterium sediminicola</name>
    <dbReference type="NCBI Taxonomy" id="2024550"/>
    <lineage>
        <taxon>Bacteria</taxon>
        <taxon>Pseudomonadati</taxon>
        <taxon>Pseudomonadota</taxon>
        <taxon>Betaproteobacteria</taxon>
        <taxon>Rhodocyclales</taxon>
        <taxon>Zoogloeaceae</taxon>
        <taxon>Uliginosibacterium</taxon>
    </lineage>
</organism>